<reference evidence="1 2" key="1">
    <citation type="journal article" date="2020" name="ISME J.">
        <title>Uncovering the hidden diversity of litter-decomposition mechanisms in mushroom-forming fungi.</title>
        <authorList>
            <person name="Floudas D."/>
            <person name="Bentzer J."/>
            <person name="Ahren D."/>
            <person name="Johansson T."/>
            <person name="Persson P."/>
            <person name="Tunlid A."/>
        </authorList>
    </citation>
    <scope>NUCLEOTIDE SEQUENCE [LARGE SCALE GENOMIC DNA]</scope>
    <source>
        <strain evidence="1 2">CBS 175.51</strain>
    </source>
</reference>
<keyword evidence="2" id="KW-1185">Reference proteome</keyword>
<sequence>MSTEDNHYQDRPPPLGLFGQAGVSLNALSAAFDGLHGQTMQVAVAGEGKKDITDLGEDVEKQQLQHEAGVAEIQAIIDELLDKQALGQLRDESNARFNFLVADQRLTSRHTVEKEISLQIDDIVQAQVSACLLAHIPKELQEEVEESKQELERARLSLHNSYVLRLVSLPHRLDVNV</sequence>
<proteinExistence type="predicted"/>
<dbReference type="Proteomes" id="UP000541558">
    <property type="component" value="Unassembled WGS sequence"/>
</dbReference>
<dbReference type="EMBL" id="JAACJK010000163">
    <property type="protein sequence ID" value="KAF5326024.1"/>
    <property type="molecule type" value="Genomic_DNA"/>
</dbReference>
<evidence type="ECO:0000313" key="2">
    <source>
        <dbReference type="Proteomes" id="UP000541558"/>
    </source>
</evidence>
<gene>
    <name evidence="1" type="ORF">D9611_000265</name>
</gene>
<name>A0A8H5F6Y9_9AGAR</name>
<comment type="caution">
    <text evidence="1">The sequence shown here is derived from an EMBL/GenBank/DDBJ whole genome shotgun (WGS) entry which is preliminary data.</text>
</comment>
<accession>A0A8H5F6Y9</accession>
<protein>
    <submittedName>
        <fullName evidence="1">Uncharacterized protein</fullName>
    </submittedName>
</protein>
<organism evidence="1 2">
    <name type="scientific">Ephemerocybe angulata</name>
    <dbReference type="NCBI Taxonomy" id="980116"/>
    <lineage>
        <taxon>Eukaryota</taxon>
        <taxon>Fungi</taxon>
        <taxon>Dikarya</taxon>
        <taxon>Basidiomycota</taxon>
        <taxon>Agaricomycotina</taxon>
        <taxon>Agaricomycetes</taxon>
        <taxon>Agaricomycetidae</taxon>
        <taxon>Agaricales</taxon>
        <taxon>Agaricineae</taxon>
        <taxon>Psathyrellaceae</taxon>
        <taxon>Ephemerocybe</taxon>
    </lineage>
</organism>
<dbReference type="AlphaFoldDB" id="A0A8H5F6Y9"/>
<evidence type="ECO:0000313" key="1">
    <source>
        <dbReference type="EMBL" id="KAF5326024.1"/>
    </source>
</evidence>
<dbReference type="OrthoDB" id="3235759at2759"/>